<dbReference type="EMBL" id="GEDG01019605">
    <property type="protein sequence ID" value="JAP19802.1"/>
    <property type="molecule type" value="Transcribed_RNA"/>
</dbReference>
<evidence type="ECO:0000313" key="1">
    <source>
        <dbReference type="EMBL" id="JAP19802.1"/>
    </source>
</evidence>
<proteinExistence type="predicted"/>
<accession>A0A0V0HII8</accession>
<reference evidence="1" key="1">
    <citation type="submission" date="2015-12" db="EMBL/GenBank/DDBJ databases">
        <title>Gene expression during late stages of embryo sac development: a critical building block for successful pollen-pistil interactions.</title>
        <authorList>
            <person name="Liu Y."/>
            <person name="Joly V."/>
            <person name="Sabar M."/>
            <person name="Matton D.P."/>
        </authorList>
    </citation>
    <scope>NUCLEOTIDE SEQUENCE</scope>
</reference>
<dbReference type="AlphaFoldDB" id="A0A0V0HII8"/>
<name>A0A0V0HII8_SOLCH</name>
<protein>
    <submittedName>
        <fullName evidence="1">Putative ovule protein</fullName>
    </submittedName>
</protein>
<organism evidence="1">
    <name type="scientific">Solanum chacoense</name>
    <name type="common">Chaco potato</name>
    <dbReference type="NCBI Taxonomy" id="4108"/>
    <lineage>
        <taxon>Eukaryota</taxon>
        <taxon>Viridiplantae</taxon>
        <taxon>Streptophyta</taxon>
        <taxon>Embryophyta</taxon>
        <taxon>Tracheophyta</taxon>
        <taxon>Spermatophyta</taxon>
        <taxon>Magnoliopsida</taxon>
        <taxon>eudicotyledons</taxon>
        <taxon>Gunneridae</taxon>
        <taxon>Pentapetalae</taxon>
        <taxon>asterids</taxon>
        <taxon>lamiids</taxon>
        <taxon>Solanales</taxon>
        <taxon>Solanaceae</taxon>
        <taxon>Solanoideae</taxon>
        <taxon>Solaneae</taxon>
        <taxon>Solanum</taxon>
    </lineage>
</organism>
<sequence>MKVSMVSKINMRGKLWQVPSIFFFCYTTPPCPHPLFFNRNLRTSLPHNLIEVIVSPALDQVKFRTLGMLQKYRTELATFSAYASYI</sequence>